<sequence>MGDLVVTTAAEDVGLASRLGDLADPEIAEFLYQDAVSIALFDALSLRFPEYTLIGVDPACPRVPVAVLYTVPFTWIPDPAADLPPGGYDEVLLRAAEDQLTGRRGNLVSAVLALVRPDARGRGFSALMLAAARSNAAALGHASLVAPVRPTRKHLHPQMTMAEYAARVRDDGLPQDPWLRVHARAGGRMVAVAPNSMSVSAPLSRWRQWTGLPFDTAGPVVVPGGLTPVHCDLAEDIAVYVEPNVWFHHQIVDGVAR</sequence>
<gene>
    <name evidence="1" type="ORF">SAMN04489716_1400</name>
</gene>
<proteinExistence type="predicted"/>
<dbReference type="AlphaFoldDB" id="A0A1H1UCK7"/>
<reference evidence="1 2" key="1">
    <citation type="submission" date="2016-10" db="EMBL/GenBank/DDBJ databases">
        <authorList>
            <person name="de Groot N.N."/>
        </authorList>
    </citation>
    <scope>NUCLEOTIDE SEQUENCE [LARGE SCALE GENOMIC DNA]</scope>
    <source>
        <strain evidence="1 2">DSM 43941</strain>
    </source>
</reference>
<protein>
    <submittedName>
        <fullName evidence="1">Uncharacterized protein</fullName>
    </submittedName>
</protein>
<evidence type="ECO:0000313" key="2">
    <source>
        <dbReference type="Proteomes" id="UP000198688"/>
    </source>
</evidence>
<dbReference type="RefSeq" id="WP_197686143.1">
    <property type="nucleotide sequence ID" value="NZ_BOMJ01000021.1"/>
</dbReference>
<dbReference type="Proteomes" id="UP000198688">
    <property type="component" value="Chromosome I"/>
</dbReference>
<name>A0A1H1UCK7_9ACTN</name>
<accession>A0A1H1UCK7</accession>
<dbReference type="EMBL" id="LT629758">
    <property type="protein sequence ID" value="SDS70232.1"/>
    <property type="molecule type" value="Genomic_DNA"/>
</dbReference>
<organism evidence="1 2">
    <name type="scientific">Actinoplanes derwentensis</name>
    <dbReference type="NCBI Taxonomy" id="113562"/>
    <lineage>
        <taxon>Bacteria</taxon>
        <taxon>Bacillati</taxon>
        <taxon>Actinomycetota</taxon>
        <taxon>Actinomycetes</taxon>
        <taxon>Micromonosporales</taxon>
        <taxon>Micromonosporaceae</taxon>
        <taxon>Actinoplanes</taxon>
    </lineage>
</organism>
<dbReference type="STRING" id="113562.SAMN04489716_1400"/>
<evidence type="ECO:0000313" key="1">
    <source>
        <dbReference type="EMBL" id="SDS70232.1"/>
    </source>
</evidence>
<keyword evidence="2" id="KW-1185">Reference proteome</keyword>
<dbReference type="Gene3D" id="3.40.630.30">
    <property type="match status" value="1"/>
</dbReference>